<dbReference type="SMART" id="SM00831">
    <property type="entry name" value="Cation_ATPase_N"/>
    <property type="match status" value="1"/>
</dbReference>
<comment type="catalytic activity">
    <reaction evidence="17">
        <text>Mg(2+)(out) + ATP + H2O = Mg(2+)(in) + ADP + phosphate + H(+)</text>
        <dbReference type="Rhea" id="RHEA:10260"/>
        <dbReference type="ChEBI" id="CHEBI:15377"/>
        <dbReference type="ChEBI" id="CHEBI:15378"/>
        <dbReference type="ChEBI" id="CHEBI:18420"/>
        <dbReference type="ChEBI" id="CHEBI:30616"/>
        <dbReference type="ChEBI" id="CHEBI:43474"/>
        <dbReference type="ChEBI" id="CHEBI:456216"/>
        <dbReference type="EC" id="7.2.2.14"/>
    </reaction>
</comment>
<sequence>MTDPVTDATSAWWLRPPPAAAQGLSGAQADEALAKYGANAFRKGPRHLALTQLLARFRNPLILVLLAASVVSAATGDIANFLIILLMVTLSITLDFLQEHRAIHASDRLRESVALRAHVLRDGHPREIPVTALVPGDVVLLAAGDRVPADGFVVEARDFFVNQSLLTGESYPVEKHPGVLEREATELQQARNAVFMGSVVVSGSARILIMCTGSATVMGEMAHSLLVEPPPTAFALGMHRFGLLLMRITVMLVLFVMLVNLLLHRPVLDTFVFAVALAVGLTPEMLPMIVSVTLARGAMRMARQRVIVKRLASIQNLGAMDVLCTDKTGTLTEARIRLERCVDVNGNDTPHLRRLAYLNSIFESGVRSPLDDAILAGEVDVSGWRKVDEVPFDFERRRVSVLVERADTRCLVVKGAPEDVLALCSQQDDGEGRSSSLLNGSAREALQAQYQTLEREGLRVLGVAWRAVAADHTHADVSDEHELIFAGFCAFIDPPKVDAGTALHALARSGVDVKILTGDSERVTLHLCALLKLPVVGVLTGQEIAQMDEAALRARVGRTTLFCRVNPAQKNRVILACKAMGHVVGYLGDGVNDAPALLSADVSLTVDSAADVAREVADIVMLEHNLSVLHAGVQEGRRTFGNVMKYTMMGTSSNFGNMVSMAGASLFLPFLPMLPSQILLNNVLYDLAQTTIPLDLVDPSDLRRPRNWDMGFILRYMGLFGLISSAFDVLTFCILLWVFQADDGLFRTGWFMESLITQVLVIFVIRTRGKPWASRPSAALIASSLGVVALALLLPFTPLGRLFQFEQAPAVFFVWLLGMVVTYLALVELCKRFFYARWATVRSPGSAPQFR</sequence>
<keyword evidence="20" id="KW-0378">Hydrolase</keyword>
<keyword evidence="6" id="KW-1003">Cell membrane</keyword>
<comment type="similarity">
    <text evidence="3">Belongs to the cation transport ATPase (P-type) (TC 3.A.3) family. Type IIIB subfamily.</text>
</comment>
<dbReference type="InterPro" id="IPR023214">
    <property type="entry name" value="HAD_sf"/>
</dbReference>
<dbReference type="GO" id="GO:0005524">
    <property type="term" value="F:ATP binding"/>
    <property type="evidence" value="ECO:0007669"/>
    <property type="project" value="UniProtKB-KW"/>
</dbReference>
<dbReference type="PANTHER" id="PTHR42861">
    <property type="entry name" value="CALCIUM-TRANSPORTING ATPASE"/>
    <property type="match status" value="1"/>
</dbReference>
<protein>
    <recommendedName>
        <fullName evidence="5">Magnesium-transporting ATPase, P-type 1</fullName>
        <ecNumber evidence="4">7.2.2.14</ecNumber>
    </recommendedName>
    <alternativeName>
        <fullName evidence="16">Mg(2+) transport ATPase, P-type 1</fullName>
    </alternativeName>
</protein>
<dbReference type="KEGG" id="hgr:DW355_12305"/>
<dbReference type="GO" id="GO:0005886">
    <property type="term" value="C:plasma membrane"/>
    <property type="evidence" value="ECO:0007669"/>
    <property type="project" value="UniProtKB-SubCell"/>
</dbReference>
<keyword evidence="11" id="KW-0067">ATP-binding</keyword>
<gene>
    <name evidence="20" type="primary">mgtA</name>
    <name evidence="20" type="ORF">DW355_12305</name>
</gene>
<dbReference type="Gene3D" id="2.70.150.10">
    <property type="entry name" value="Calcium-transporting ATPase, cytoplasmic transduction domain A"/>
    <property type="match status" value="1"/>
</dbReference>
<name>A0A4V1A2B0_9BURK</name>
<feature type="domain" description="Cation-transporting P-type ATPase N-terminal" evidence="19">
    <location>
        <begin position="11"/>
        <end position="77"/>
    </location>
</feature>
<accession>A0A4V1A2B0</accession>
<dbReference type="SFLD" id="SFLDG00002">
    <property type="entry name" value="C1.7:_P-type_atpase_like"/>
    <property type="match status" value="1"/>
</dbReference>
<dbReference type="SUPFAM" id="SSF81653">
    <property type="entry name" value="Calcium ATPase, transduction domain A"/>
    <property type="match status" value="1"/>
</dbReference>
<dbReference type="Gene3D" id="1.20.1110.10">
    <property type="entry name" value="Calcium-transporting ATPase, transmembrane domain"/>
    <property type="match status" value="1"/>
</dbReference>
<evidence type="ECO:0000313" key="20">
    <source>
        <dbReference type="EMBL" id="QBK05419.1"/>
    </source>
</evidence>
<dbReference type="Proteomes" id="UP000292939">
    <property type="component" value="Chromosome"/>
</dbReference>
<dbReference type="InterPro" id="IPR006068">
    <property type="entry name" value="ATPase_P-typ_cation-transptr_C"/>
</dbReference>
<feature type="transmembrane region" description="Helical" evidence="18">
    <location>
        <begin position="270"/>
        <end position="295"/>
    </location>
</feature>
<comment type="function">
    <text evidence="1">Mediates magnesium influx to the cytosol.</text>
</comment>
<evidence type="ECO:0000256" key="5">
    <source>
        <dbReference type="ARBA" id="ARBA00013555"/>
    </source>
</evidence>
<feature type="transmembrane region" description="Helical" evidence="18">
    <location>
        <begin position="808"/>
        <end position="827"/>
    </location>
</feature>
<comment type="subcellular location">
    <subcellularLocation>
        <location evidence="2">Cell inner membrane</location>
        <topology evidence="2">Multi-pass membrane protein</topology>
    </subcellularLocation>
</comment>
<dbReference type="InterPro" id="IPR023299">
    <property type="entry name" value="ATPase_P-typ_cyto_dom_N"/>
</dbReference>
<evidence type="ECO:0000256" key="14">
    <source>
        <dbReference type="ARBA" id="ARBA00022989"/>
    </source>
</evidence>
<dbReference type="InterPro" id="IPR023298">
    <property type="entry name" value="ATPase_P-typ_TM_dom_sf"/>
</dbReference>
<keyword evidence="15 18" id="KW-0472">Membrane</keyword>
<dbReference type="SUPFAM" id="SSF56784">
    <property type="entry name" value="HAD-like"/>
    <property type="match status" value="1"/>
</dbReference>
<dbReference type="GO" id="GO:0016887">
    <property type="term" value="F:ATP hydrolysis activity"/>
    <property type="evidence" value="ECO:0007669"/>
    <property type="project" value="InterPro"/>
</dbReference>
<dbReference type="Gene3D" id="3.40.1110.10">
    <property type="entry name" value="Calcium-transporting ATPase, cytoplasmic domain N"/>
    <property type="match status" value="1"/>
</dbReference>
<dbReference type="InterPro" id="IPR006415">
    <property type="entry name" value="P-type_ATPase_IIIB"/>
</dbReference>
<keyword evidence="9 18" id="KW-0812">Transmembrane</keyword>
<evidence type="ECO:0000256" key="15">
    <source>
        <dbReference type="ARBA" id="ARBA00023136"/>
    </source>
</evidence>
<keyword evidence="8" id="KW-0597">Phosphoprotein</keyword>
<evidence type="ECO:0000256" key="2">
    <source>
        <dbReference type="ARBA" id="ARBA00004429"/>
    </source>
</evidence>
<dbReference type="Pfam" id="PF00689">
    <property type="entry name" value="Cation_ATPase_C"/>
    <property type="match status" value="1"/>
</dbReference>
<evidence type="ECO:0000256" key="7">
    <source>
        <dbReference type="ARBA" id="ARBA00022519"/>
    </source>
</evidence>
<reference evidence="20 21" key="1">
    <citation type="submission" date="2018-07" db="EMBL/GenBank/DDBJ databases">
        <title>Exploring interactions and the metabolic potential of the ultra-small soil bacteria Hylemonella gracilis.</title>
        <authorList>
            <person name="Tyc O."/>
            <person name="Kulkarni P."/>
            <person name="Gawehns F."/>
            <person name="Hundscheid M."/>
            <person name="Zweers H."/>
            <person name="Garbeva P."/>
        </authorList>
    </citation>
    <scope>NUCLEOTIDE SEQUENCE [LARGE SCALE GENOMIC DNA]</scope>
    <source>
        <strain evidence="20 21">NS1</strain>
    </source>
</reference>
<dbReference type="SUPFAM" id="SSF81665">
    <property type="entry name" value="Calcium ATPase, transmembrane domain M"/>
    <property type="match status" value="1"/>
</dbReference>
<evidence type="ECO:0000256" key="9">
    <source>
        <dbReference type="ARBA" id="ARBA00022692"/>
    </source>
</evidence>
<feature type="transmembrane region" description="Helical" evidence="18">
    <location>
        <begin position="777"/>
        <end position="796"/>
    </location>
</feature>
<dbReference type="InterPro" id="IPR018303">
    <property type="entry name" value="ATPase_P-typ_P_site"/>
</dbReference>
<keyword evidence="10" id="KW-0547">Nucleotide-binding</keyword>
<keyword evidence="7" id="KW-0997">Cell inner membrane</keyword>
<evidence type="ECO:0000256" key="12">
    <source>
        <dbReference type="ARBA" id="ARBA00022842"/>
    </source>
</evidence>
<dbReference type="InterPro" id="IPR004014">
    <property type="entry name" value="ATPase_P-typ_cation-transptr_N"/>
</dbReference>
<evidence type="ECO:0000256" key="3">
    <source>
        <dbReference type="ARBA" id="ARBA00008746"/>
    </source>
</evidence>
<feature type="transmembrane region" description="Helical" evidence="18">
    <location>
        <begin position="713"/>
        <end position="739"/>
    </location>
</feature>
<evidence type="ECO:0000256" key="17">
    <source>
        <dbReference type="ARBA" id="ARBA00047295"/>
    </source>
</evidence>
<dbReference type="AlphaFoldDB" id="A0A4V1A2B0"/>
<dbReference type="Pfam" id="PF00122">
    <property type="entry name" value="E1-E2_ATPase"/>
    <property type="match status" value="1"/>
</dbReference>
<keyword evidence="14 18" id="KW-1133">Transmembrane helix</keyword>
<evidence type="ECO:0000256" key="8">
    <source>
        <dbReference type="ARBA" id="ARBA00022553"/>
    </source>
</evidence>
<keyword evidence="12" id="KW-0460">Magnesium</keyword>
<dbReference type="Pfam" id="PF00690">
    <property type="entry name" value="Cation_ATPase_N"/>
    <property type="match status" value="1"/>
</dbReference>
<feature type="transmembrane region" description="Helical" evidence="18">
    <location>
        <begin position="244"/>
        <end position="264"/>
    </location>
</feature>
<evidence type="ECO:0000256" key="16">
    <source>
        <dbReference type="ARBA" id="ARBA00029806"/>
    </source>
</evidence>
<evidence type="ECO:0000259" key="19">
    <source>
        <dbReference type="SMART" id="SM00831"/>
    </source>
</evidence>
<dbReference type="SFLD" id="SFLDS00003">
    <property type="entry name" value="Haloacid_Dehalogenase"/>
    <property type="match status" value="1"/>
</dbReference>
<evidence type="ECO:0000313" key="21">
    <source>
        <dbReference type="Proteomes" id="UP000292939"/>
    </source>
</evidence>
<dbReference type="RefSeq" id="WP_131280468.1">
    <property type="nucleotide sequence ID" value="NZ_CP031395.1"/>
</dbReference>
<dbReference type="PROSITE" id="PS00154">
    <property type="entry name" value="ATPASE_E1_E2"/>
    <property type="match status" value="1"/>
</dbReference>
<dbReference type="EMBL" id="CP031395">
    <property type="protein sequence ID" value="QBK05419.1"/>
    <property type="molecule type" value="Genomic_DNA"/>
</dbReference>
<feature type="transmembrane region" description="Helical" evidence="18">
    <location>
        <begin position="745"/>
        <end position="765"/>
    </location>
</feature>
<dbReference type="NCBIfam" id="TIGR01494">
    <property type="entry name" value="ATPase_P-type"/>
    <property type="match status" value="2"/>
</dbReference>
<evidence type="ECO:0000256" key="4">
    <source>
        <dbReference type="ARBA" id="ARBA00012786"/>
    </source>
</evidence>
<proteinExistence type="inferred from homology"/>
<dbReference type="NCBIfam" id="TIGR01524">
    <property type="entry name" value="ATPase-IIIB_Mg"/>
    <property type="match status" value="1"/>
</dbReference>
<dbReference type="Gene3D" id="3.40.50.1000">
    <property type="entry name" value="HAD superfamily/HAD-like"/>
    <property type="match status" value="1"/>
</dbReference>
<dbReference type="OrthoDB" id="9814270at2"/>
<dbReference type="PRINTS" id="PR01836">
    <property type="entry name" value="MGATPASE"/>
</dbReference>
<organism evidence="20 21">
    <name type="scientific">Hylemonella gracilis</name>
    <dbReference type="NCBI Taxonomy" id="80880"/>
    <lineage>
        <taxon>Bacteria</taxon>
        <taxon>Pseudomonadati</taxon>
        <taxon>Pseudomonadota</taxon>
        <taxon>Betaproteobacteria</taxon>
        <taxon>Burkholderiales</taxon>
        <taxon>Comamonadaceae</taxon>
        <taxon>Hylemonella</taxon>
    </lineage>
</organism>
<dbReference type="Pfam" id="PF13246">
    <property type="entry name" value="Cation_ATPase"/>
    <property type="match status" value="1"/>
</dbReference>
<evidence type="ECO:0000256" key="6">
    <source>
        <dbReference type="ARBA" id="ARBA00022475"/>
    </source>
</evidence>
<dbReference type="EC" id="7.2.2.14" evidence="4"/>
<dbReference type="InterPro" id="IPR001757">
    <property type="entry name" value="P_typ_ATPase"/>
</dbReference>
<evidence type="ECO:0000256" key="11">
    <source>
        <dbReference type="ARBA" id="ARBA00022840"/>
    </source>
</evidence>
<evidence type="ECO:0000256" key="10">
    <source>
        <dbReference type="ARBA" id="ARBA00022741"/>
    </source>
</evidence>
<evidence type="ECO:0000256" key="1">
    <source>
        <dbReference type="ARBA" id="ARBA00003954"/>
    </source>
</evidence>
<dbReference type="SFLD" id="SFLDF00027">
    <property type="entry name" value="p-type_atpase"/>
    <property type="match status" value="1"/>
</dbReference>
<evidence type="ECO:0000256" key="13">
    <source>
        <dbReference type="ARBA" id="ARBA00022967"/>
    </source>
</evidence>
<keyword evidence="13" id="KW-1278">Translocase</keyword>
<dbReference type="InterPro" id="IPR044492">
    <property type="entry name" value="P_typ_ATPase_HD_dom"/>
</dbReference>
<dbReference type="InterPro" id="IPR008250">
    <property type="entry name" value="ATPase_P-typ_transduc_dom_A_sf"/>
</dbReference>
<dbReference type="InterPro" id="IPR059000">
    <property type="entry name" value="ATPase_P-type_domA"/>
</dbReference>
<dbReference type="GO" id="GO:0015444">
    <property type="term" value="F:P-type magnesium transporter activity"/>
    <property type="evidence" value="ECO:0007669"/>
    <property type="project" value="UniProtKB-EC"/>
</dbReference>
<dbReference type="InterPro" id="IPR036412">
    <property type="entry name" value="HAD-like_sf"/>
</dbReference>
<evidence type="ECO:0000256" key="18">
    <source>
        <dbReference type="SAM" id="Phobius"/>
    </source>
</evidence>